<accession>A0A6B9J174</accession>
<protein>
    <submittedName>
        <fullName evidence="1">Uncharacterized protein</fullName>
    </submittedName>
</protein>
<gene>
    <name evidence="1" type="ORF">RL38J1_006</name>
</gene>
<organism evidence="1 2">
    <name type="scientific">Rhizobium phage RL38J1</name>
    <dbReference type="NCBI Taxonomy" id="2663232"/>
    <lineage>
        <taxon>Viruses</taxon>
        <taxon>Duplodnaviria</taxon>
        <taxon>Heunggongvirae</taxon>
        <taxon>Uroviricota</taxon>
        <taxon>Caudoviricetes</taxon>
        <taxon>Pootjesviridae</taxon>
        <taxon>Innesvirus</taxon>
        <taxon>Innesvirus RL38J1</taxon>
    </lineage>
</organism>
<sequence length="81" mass="9491">MKTDDMNTIVDYSDPRPYGIAKDQIWKSNHSYFGDIKILHVQKRSKEMLVVVLDLKFDEVRSINAFNIARTGNFRRQTSLN</sequence>
<proteinExistence type="predicted"/>
<keyword evidence="2" id="KW-1185">Reference proteome</keyword>
<dbReference type="Proteomes" id="UP000436513">
    <property type="component" value="Segment"/>
</dbReference>
<dbReference type="EMBL" id="MN549360">
    <property type="protein sequence ID" value="QGZ14029.1"/>
    <property type="molecule type" value="Genomic_DNA"/>
</dbReference>
<evidence type="ECO:0000313" key="1">
    <source>
        <dbReference type="EMBL" id="QGZ14029.1"/>
    </source>
</evidence>
<evidence type="ECO:0000313" key="2">
    <source>
        <dbReference type="Proteomes" id="UP000436513"/>
    </source>
</evidence>
<reference evidence="1 2" key="1">
    <citation type="submission" date="2019-10" db="EMBL/GenBank/DDBJ databases">
        <title>Complete genome sequence of bacteriophage vB_RLeM_RL38JI.</title>
        <authorList>
            <person name="Gunathilake D."/>
            <person name="Bhat S."/>
            <person name="Yost C.K."/>
            <person name="Hynes M.F."/>
        </authorList>
    </citation>
    <scope>NUCLEOTIDE SEQUENCE [LARGE SCALE GENOMIC DNA]</scope>
</reference>
<name>A0A6B9J174_9CAUD</name>